<feature type="domain" description="Chitin-binding type-2" evidence="8">
    <location>
        <begin position="32"/>
        <end position="92"/>
    </location>
</feature>
<feature type="domain" description="Chitin-binding type-2" evidence="8">
    <location>
        <begin position="104"/>
        <end position="160"/>
    </location>
</feature>
<dbReference type="InterPro" id="IPR036508">
    <property type="entry name" value="Chitin-bd_dom_sf"/>
</dbReference>
<keyword evidence="2 7" id="KW-0732">Signal</keyword>
<feature type="domain" description="Chitin-binding type-2" evidence="8">
    <location>
        <begin position="161"/>
        <end position="218"/>
    </location>
</feature>
<evidence type="ECO:0000313" key="10">
    <source>
        <dbReference type="Proteomes" id="UP000790347"/>
    </source>
</evidence>
<feature type="region of interest" description="Disordered" evidence="6">
    <location>
        <begin position="224"/>
        <end position="246"/>
    </location>
</feature>
<feature type="compositionally biased region" description="Basic and acidic residues" evidence="6">
    <location>
        <begin position="237"/>
        <end position="246"/>
    </location>
</feature>
<evidence type="ECO:0000256" key="7">
    <source>
        <dbReference type="SAM" id="SignalP"/>
    </source>
</evidence>
<evidence type="ECO:0000256" key="6">
    <source>
        <dbReference type="SAM" id="MobiDB-lite"/>
    </source>
</evidence>
<dbReference type="InterPro" id="IPR051940">
    <property type="entry name" value="Chitin_bind-dev_reg"/>
</dbReference>
<keyword evidence="10" id="KW-1185">Reference proteome</keyword>
<accession>A0A922IDU5</accession>
<dbReference type="PANTHER" id="PTHR23301">
    <property type="entry name" value="CHITIN BINDING PERITROPHIN-A"/>
    <property type="match status" value="1"/>
</dbReference>
<keyword evidence="3" id="KW-0677">Repeat</keyword>
<dbReference type="AlphaFoldDB" id="A0A922IDU5"/>
<evidence type="ECO:0000256" key="2">
    <source>
        <dbReference type="ARBA" id="ARBA00022729"/>
    </source>
</evidence>
<feature type="signal peptide" evidence="7">
    <location>
        <begin position="1"/>
        <end position="23"/>
    </location>
</feature>
<dbReference type="OrthoDB" id="6059830at2759"/>
<evidence type="ECO:0000256" key="3">
    <source>
        <dbReference type="ARBA" id="ARBA00022737"/>
    </source>
</evidence>
<feature type="chain" id="PRO_5037226727" evidence="7">
    <location>
        <begin position="24"/>
        <end position="246"/>
    </location>
</feature>
<comment type="caution">
    <text evidence="9">The sequence shown here is derived from an EMBL/GenBank/DDBJ whole genome shotgun (WGS) entry which is preliminary data.</text>
</comment>
<dbReference type="SUPFAM" id="SSF57625">
    <property type="entry name" value="Invertebrate chitin-binding proteins"/>
    <property type="match status" value="3"/>
</dbReference>
<dbReference type="SMART" id="SM00494">
    <property type="entry name" value="ChtBD2"/>
    <property type="match status" value="3"/>
</dbReference>
<dbReference type="GO" id="GO:0005576">
    <property type="term" value="C:extracellular region"/>
    <property type="evidence" value="ECO:0007669"/>
    <property type="project" value="InterPro"/>
</dbReference>
<dbReference type="PANTHER" id="PTHR23301:SF108">
    <property type="entry name" value="OBSTRACTOR D"/>
    <property type="match status" value="1"/>
</dbReference>
<feature type="compositionally biased region" description="Polar residues" evidence="6">
    <location>
        <begin position="224"/>
        <end position="236"/>
    </location>
</feature>
<dbReference type="InterPro" id="IPR002557">
    <property type="entry name" value="Chitin-bd_dom"/>
</dbReference>
<organism evidence="9 10">
    <name type="scientific">Dermatophagoides farinae</name>
    <name type="common">American house dust mite</name>
    <dbReference type="NCBI Taxonomy" id="6954"/>
    <lineage>
        <taxon>Eukaryota</taxon>
        <taxon>Metazoa</taxon>
        <taxon>Ecdysozoa</taxon>
        <taxon>Arthropoda</taxon>
        <taxon>Chelicerata</taxon>
        <taxon>Arachnida</taxon>
        <taxon>Acari</taxon>
        <taxon>Acariformes</taxon>
        <taxon>Sarcoptiformes</taxon>
        <taxon>Astigmata</taxon>
        <taxon>Psoroptidia</taxon>
        <taxon>Analgoidea</taxon>
        <taxon>Pyroglyphidae</taxon>
        <taxon>Dermatophagoidinae</taxon>
        <taxon>Dermatophagoides</taxon>
    </lineage>
</organism>
<evidence type="ECO:0000256" key="1">
    <source>
        <dbReference type="ARBA" id="ARBA00022669"/>
    </source>
</evidence>
<sequence length="246" mass="27830">MIASISNSLFWFCFCLVFGTILSIQTTQINQNELCRDGKFRLIEHETYCDYYYRCEDGHIIEQKCPNGLVFAGYRRGMIDHCGYPYIVGCPDGVKIMGQSPLNLVNCPWSYGTFAHETSCTRYWQCWNGTGTLQQCPYSLLFNEQIHSCDWPQNVPDCQKHPICNEKPNGAVAIENSCDRYWLCVGGYPRLQRCPAGLAFSIELSKCELDYTVPGCEPVQPSVDSNDVAYNNNGTNDADRDSRGSL</sequence>
<reference evidence="9" key="1">
    <citation type="submission" date="2013-05" db="EMBL/GenBank/DDBJ databases">
        <authorList>
            <person name="Yim A.K.Y."/>
            <person name="Chan T.F."/>
            <person name="Ji K.M."/>
            <person name="Liu X.Y."/>
            <person name="Zhou J.W."/>
            <person name="Li R.Q."/>
            <person name="Yang K.Y."/>
            <person name="Li J."/>
            <person name="Li M."/>
            <person name="Law P.T.W."/>
            <person name="Wu Y.L."/>
            <person name="Cai Z.L."/>
            <person name="Qin H."/>
            <person name="Bao Y."/>
            <person name="Leung R.K.K."/>
            <person name="Ng P.K.S."/>
            <person name="Zou J."/>
            <person name="Zhong X.J."/>
            <person name="Ran P.X."/>
            <person name="Zhong N.S."/>
            <person name="Liu Z.G."/>
            <person name="Tsui S.K.W."/>
        </authorList>
    </citation>
    <scope>NUCLEOTIDE SEQUENCE</scope>
    <source>
        <strain evidence="9">Derf</strain>
        <tissue evidence="9">Whole organism</tissue>
    </source>
</reference>
<keyword evidence="4" id="KW-1015">Disulfide bond</keyword>
<dbReference type="PROSITE" id="PS50940">
    <property type="entry name" value="CHIT_BIND_II"/>
    <property type="match status" value="3"/>
</dbReference>
<gene>
    <name evidence="9" type="primary">Cpap3-d2_1</name>
    <name evidence="9" type="ORF">DERF_001499</name>
</gene>
<evidence type="ECO:0000259" key="8">
    <source>
        <dbReference type="PROSITE" id="PS50940"/>
    </source>
</evidence>
<reference evidence="9" key="2">
    <citation type="journal article" date="2022" name="Res Sq">
        <title>Comparative Genomics Reveals Insights into the Divergent Evolution of Astigmatic Mites and Household Pest Adaptations.</title>
        <authorList>
            <person name="Xiong Q."/>
            <person name="Wan A.T.-Y."/>
            <person name="Liu X.-Y."/>
            <person name="Fung C.S.-H."/>
            <person name="Xiao X."/>
            <person name="Malainual N."/>
            <person name="Hou J."/>
            <person name="Wang L."/>
            <person name="Wang M."/>
            <person name="Yang K."/>
            <person name="Cui Y."/>
            <person name="Leung E."/>
            <person name="Nong W."/>
            <person name="Shin S.-K."/>
            <person name="Au S."/>
            <person name="Jeong K.Y."/>
            <person name="Chew F.T."/>
            <person name="Hui J."/>
            <person name="Leung T.F."/>
            <person name="Tungtrongchitr A."/>
            <person name="Zhong N."/>
            <person name="Liu Z."/>
            <person name="Tsui S."/>
        </authorList>
    </citation>
    <scope>NUCLEOTIDE SEQUENCE</scope>
    <source>
        <strain evidence="9">Derf</strain>
        <tissue evidence="9">Whole organism</tissue>
    </source>
</reference>
<dbReference type="Gene3D" id="2.170.140.10">
    <property type="entry name" value="Chitin binding domain"/>
    <property type="match status" value="3"/>
</dbReference>
<proteinExistence type="predicted"/>
<name>A0A922IDU5_DERFA</name>
<dbReference type="Proteomes" id="UP000790347">
    <property type="component" value="Unassembled WGS sequence"/>
</dbReference>
<keyword evidence="1" id="KW-0147">Chitin-binding</keyword>
<dbReference type="EMBL" id="ASGP02000001">
    <property type="protein sequence ID" value="KAH9527489.1"/>
    <property type="molecule type" value="Genomic_DNA"/>
</dbReference>
<evidence type="ECO:0000313" key="9">
    <source>
        <dbReference type="EMBL" id="KAH9527489.1"/>
    </source>
</evidence>
<dbReference type="GO" id="GO:0008061">
    <property type="term" value="F:chitin binding"/>
    <property type="evidence" value="ECO:0007669"/>
    <property type="project" value="UniProtKB-KW"/>
</dbReference>
<dbReference type="Pfam" id="PF01607">
    <property type="entry name" value="CBM_14"/>
    <property type="match status" value="3"/>
</dbReference>
<protein>
    <submittedName>
        <fullName evidence="9">Chitin-binding domain type 2</fullName>
    </submittedName>
</protein>
<keyword evidence="5" id="KW-0325">Glycoprotein</keyword>
<evidence type="ECO:0000256" key="4">
    <source>
        <dbReference type="ARBA" id="ARBA00023157"/>
    </source>
</evidence>
<evidence type="ECO:0000256" key="5">
    <source>
        <dbReference type="ARBA" id="ARBA00023180"/>
    </source>
</evidence>